<dbReference type="Proteomes" id="UP000887579">
    <property type="component" value="Unplaced"/>
</dbReference>
<proteinExistence type="predicted"/>
<evidence type="ECO:0000313" key="2">
    <source>
        <dbReference type="WBParaSite" id="ES5_v2.g15734.t1"/>
    </source>
</evidence>
<evidence type="ECO:0000313" key="1">
    <source>
        <dbReference type="Proteomes" id="UP000887579"/>
    </source>
</evidence>
<sequence>MSKIFVILFIQSIFVILFAKCPDGTTPALSDNSTCLIFVSTKKPFLIAESICQQHKGHLASIHSAFDSAFIQEEAQQNFTANTTDNFWIGLNDFQTFQTWEWIDGSVLNFVDWDKGQPQNIPGYDCGAAKVSSGRWISDDCDSDKPFVCEIKAVTATTTTTFQSATPTQNPQKCSGNWKYFETTGFCYKSFTKDSNWGDAENFCFTQGGHLTSIHSLAENIFVANLIPFAPNDHTCDKDTWAWIGFFTVTKDANWMWTDNTAFNFSAWAPGRPCCPKNSYCGILWNGPPCGGAPLETWADGTCSAIASYFVCKKLPN</sequence>
<dbReference type="WBParaSite" id="ES5_v2.g15734.t1">
    <property type="protein sequence ID" value="ES5_v2.g15734.t1"/>
    <property type="gene ID" value="ES5_v2.g15734"/>
</dbReference>
<protein>
    <submittedName>
        <fullName evidence="2">C-type lectin domain-containing protein</fullName>
    </submittedName>
</protein>
<organism evidence="1 2">
    <name type="scientific">Panagrolaimus sp. ES5</name>
    <dbReference type="NCBI Taxonomy" id="591445"/>
    <lineage>
        <taxon>Eukaryota</taxon>
        <taxon>Metazoa</taxon>
        <taxon>Ecdysozoa</taxon>
        <taxon>Nematoda</taxon>
        <taxon>Chromadorea</taxon>
        <taxon>Rhabditida</taxon>
        <taxon>Tylenchina</taxon>
        <taxon>Panagrolaimomorpha</taxon>
        <taxon>Panagrolaimoidea</taxon>
        <taxon>Panagrolaimidae</taxon>
        <taxon>Panagrolaimus</taxon>
    </lineage>
</organism>
<accession>A0AC34FEB7</accession>
<reference evidence="2" key="1">
    <citation type="submission" date="2022-11" db="UniProtKB">
        <authorList>
            <consortium name="WormBaseParasite"/>
        </authorList>
    </citation>
    <scope>IDENTIFICATION</scope>
</reference>
<name>A0AC34FEB7_9BILA</name>